<reference evidence="1 2" key="1">
    <citation type="submission" date="2023-08" db="EMBL/GenBank/DDBJ databases">
        <title>A Necator americanus chromosomal reference genome.</title>
        <authorList>
            <person name="Ilik V."/>
            <person name="Petrzelkova K.J."/>
            <person name="Pardy F."/>
            <person name="Fuh T."/>
            <person name="Niatou-Singa F.S."/>
            <person name="Gouil Q."/>
            <person name="Baker L."/>
            <person name="Ritchie M.E."/>
            <person name="Jex A.R."/>
            <person name="Gazzola D."/>
            <person name="Li H."/>
            <person name="Toshio Fujiwara R."/>
            <person name="Zhan B."/>
            <person name="Aroian R.V."/>
            <person name="Pafco B."/>
            <person name="Schwarz E.M."/>
        </authorList>
    </citation>
    <scope>NUCLEOTIDE SEQUENCE [LARGE SCALE GENOMIC DNA]</scope>
    <source>
        <strain evidence="1 2">Aroian</strain>
        <tissue evidence="1">Whole animal</tissue>
    </source>
</reference>
<name>A0ABR1EN94_NECAM</name>
<protein>
    <submittedName>
        <fullName evidence="1">Uncharacterized protein</fullName>
    </submittedName>
</protein>
<dbReference type="EMBL" id="JAVFWL010000006">
    <property type="protein sequence ID" value="KAK6764028.1"/>
    <property type="molecule type" value="Genomic_DNA"/>
</dbReference>
<proteinExistence type="predicted"/>
<accession>A0ABR1EN94</accession>
<gene>
    <name evidence="1" type="primary">Necator_chrX.g24549</name>
    <name evidence="1" type="ORF">RB195_024384</name>
</gene>
<dbReference type="Proteomes" id="UP001303046">
    <property type="component" value="Unassembled WGS sequence"/>
</dbReference>
<evidence type="ECO:0000313" key="1">
    <source>
        <dbReference type="EMBL" id="KAK6764028.1"/>
    </source>
</evidence>
<keyword evidence="2" id="KW-1185">Reference proteome</keyword>
<sequence length="109" mass="12900">MSVVSNYFSARETLPEDEPPLCIAVRRPESLPRHYETGFHHKLTKQELKYVFGVDEHHQVPKYQVINTRRVRKEEGGLQIRFSAWDDDFVLDLKPYRLVSPHIAKIQRN</sequence>
<comment type="caution">
    <text evidence="1">The sequence shown here is derived from an EMBL/GenBank/DDBJ whole genome shotgun (WGS) entry which is preliminary data.</text>
</comment>
<organism evidence="1 2">
    <name type="scientific">Necator americanus</name>
    <name type="common">Human hookworm</name>
    <dbReference type="NCBI Taxonomy" id="51031"/>
    <lineage>
        <taxon>Eukaryota</taxon>
        <taxon>Metazoa</taxon>
        <taxon>Ecdysozoa</taxon>
        <taxon>Nematoda</taxon>
        <taxon>Chromadorea</taxon>
        <taxon>Rhabditida</taxon>
        <taxon>Rhabditina</taxon>
        <taxon>Rhabditomorpha</taxon>
        <taxon>Strongyloidea</taxon>
        <taxon>Ancylostomatidae</taxon>
        <taxon>Bunostominae</taxon>
        <taxon>Necator</taxon>
    </lineage>
</organism>
<evidence type="ECO:0000313" key="2">
    <source>
        <dbReference type="Proteomes" id="UP001303046"/>
    </source>
</evidence>